<sequence>AARPPGGPVRPRLRTTVGRWGDRAVPLWFEIATLLLVALLLSLVVKSLFLQTFYVPSESMEPTLTGNPNGAQDRIVVQKVSYWGRAPRRGEVVVFEDPGGWLGRGQFDDPSNAAQKLLSTAGLFPSGGHLVKRVIGVGGDTVKCCDTQGRIEVNGVAIAEPYVKDSAATSRQPFDVTVPDGYLWVMGDNRANSADSRAHMDDPGGGYVPDDRVVGKVAFVVWPWKDRAVLHDPEAFASVD</sequence>
<reference evidence="10 11" key="1">
    <citation type="submission" date="2019-05" db="EMBL/GenBank/DDBJ databases">
        <title>Mumia sp. nov., isolated from the intestinal contents of plateau pika (Ochotona curzoniae) in the Qinghai-Tibet plateau of China.</title>
        <authorList>
            <person name="Tian Z."/>
        </authorList>
    </citation>
    <scope>NUCLEOTIDE SEQUENCE [LARGE SCALE GENOMIC DNA]</scope>
    <source>
        <strain evidence="11">527</strain>
    </source>
</reference>
<comment type="subcellular location">
    <subcellularLocation>
        <location evidence="2">Cell membrane</location>
        <topology evidence="2">Single-pass type II membrane protein</topology>
    </subcellularLocation>
    <subcellularLocation>
        <location evidence="8">Membrane</location>
        <topology evidence="8">Single-pass type II membrane protein</topology>
    </subcellularLocation>
</comment>
<protein>
    <recommendedName>
        <fullName evidence="4 8">Signal peptidase I</fullName>
        <ecNumber evidence="4 8">3.4.21.89</ecNumber>
    </recommendedName>
</protein>
<feature type="transmembrane region" description="Helical" evidence="8">
    <location>
        <begin position="27"/>
        <end position="50"/>
    </location>
</feature>
<organism evidence="10 11">
    <name type="scientific">Mumia zhuanghuii</name>
    <dbReference type="NCBI Taxonomy" id="2585211"/>
    <lineage>
        <taxon>Bacteria</taxon>
        <taxon>Bacillati</taxon>
        <taxon>Actinomycetota</taxon>
        <taxon>Actinomycetes</taxon>
        <taxon>Propionibacteriales</taxon>
        <taxon>Nocardioidaceae</taxon>
        <taxon>Mumia</taxon>
    </lineage>
</organism>
<dbReference type="CDD" id="cd06530">
    <property type="entry name" value="S26_SPase_I"/>
    <property type="match status" value="1"/>
</dbReference>
<feature type="non-terminal residue" evidence="10">
    <location>
        <position position="1"/>
    </location>
</feature>
<feature type="active site" evidence="7">
    <location>
        <position position="132"/>
    </location>
</feature>
<dbReference type="Pfam" id="PF10502">
    <property type="entry name" value="Peptidase_S26"/>
    <property type="match status" value="1"/>
</dbReference>
<dbReference type="GO" id="GO:0005886">
    <property type="term" value="C:plasma membrane"/>
    <property type="evidence" value="ECO:0007669"/>
    <property type="project" value="UniProtKB-SubCell"/>
</dbReference>
<dbReference type="GO" id="GO:0009003">
    <property type="term" value="F:signal peptidase activity"/>
    <property type="evidence" value="ECO:0007669"/>
    <property type="project" value="UniProtKB-EC"/>
</dbReference>
<evidence type="ECO:0000256" key="5">
    <source>
        <dbReference type="ARBA" id="ARBA00022670"/>
    </source>
</evidence>
<evidence type="ECO:0000256" key="3">
    <source>
        <dbReference type="ARBA" id="ARBA00009370"/>
    </source>
</evidence>
<dbReference type="Gene3D" id="2.10.109.10">
    <property type="entry name" value="Umud Fragment, subunit A"/>
    <property type="match status" value="1"/>
</dbReference>
<dbReference type="PROSITE" id="PS00501">
    <property type="entry name" value="SPASE_I_1"/>
    <property type="match status" value="1"/>
</dbReference>
<gene>
    <name evidence="10" type="primary">lepB</name>
    <name evidence="10" type="ORF">FHE65_35735</name>
</gene>
<accession>A0A5C4LW63</accession>
<keyword evidence="6 8" id="KW-0378">Hydrolase</keyword>
<dbReference type="AlphaFoldDB" id="A0A5C4LW63"/>
<dbReference type="SUPFAM" id="SSF51306">
    <property type="entry name" value="LexA/Signal peptidase"/>
    <property type="match status" value="1"/>
</dbReference>
<dbReference type="InterPro" id="IPR000223">
    <property type="entry name" value="Pept_S26A_signal_pept_1"/>
</dbReference>
<feature type="active site" evidence="7">
    <location>
        <position position="59"/>
    </location>
</feature>
<dbReference type="PANTHER" id="PTHR43390">
    <property type="entry name" value="SIGNAL PEPTIDASE I"/>
    <property type="match status" value="1"/>
</dbReference>
<evidence type="ECO:0000259" key="9">
    <source>
        <dbReference type="Pfam" id="PF10502"/>
    </source>
</evidence>
<evidence type="ECO:0000256" key="1">
    <source>
        <dbReference type="ARBA" id="ARBA00000677"/>
    </source>
</evidence>
<dbReference type="GO" id="GO:0004252">
    <property type="term" value="F:serine-type endopeptidase activity"/>
    <property type="evidence" value="ECO:0007669"/>
    <property type="project" value="InterPro"/>
</dbReference>
<keyword evidence="8" id="KW-0472">Membrane</keyword>
<dbReference type="GO" id="GO:0006465">
    <property type="term" value="P:signal peptide processing"/>
    <property type="evidence" value="ECO:0007669"/>
    <property type="project" value="InterPro"/>
</dbReference>
<dbReference type="Proteomes" id="UP000306740">
    <property type="component" value="Unassembled WGS sequence"/>
</dbReference>
<dbReference type="InterPro" id="IPR019758">
    <property type="entry name" value="Pept_S26A_signal_pept_1_CS"/>
</dbReference>
<dbReference type="EMBL" id="VDFR01000279">
    <property type="protein sequence ID" value="TNC22592.1"/>
    <property type="molecule type" value="Genomic_DNA"/>
</dbReference>
<dbReference type="InterPro" id="IPR019533">
    <property type="entry name" value="Peptidase_S26"/>
</dbReference>
<dbReference type="EC" id="3.4.21.89" evidence="4 8"/>
<comment type="caution">
    <text evidence="10">The sequence shown here is derived from an EMBL/GenBank/DDBJ whole genome shotgun (WGS) entry which is preliminary data.</text>
</comment>
<evidence type="ECO:0000256" key="6">
    <source>
        <dbReference type="ARBA" id="ARBA00022801"/>
    </source>
</evidence>
<dbReference type="InterPro" id="IPR036286">
    <property type="entry name" value="LexA/Signal_pep-like_sf"/>
</dbReference>
<comment type="similarity">
    <text evidence="3 8">Belongs to the peptidase S26 family.</text>
</comment>
<evidence type="ECO:0000256" key="7">
    <source>
        <dbReference type="PIRSR" id="PIRSR600223-1"/>
    </source>
</evidence>
<dbReference type="PROSITE" id="PS00761">
    <property type="entry name" value="SPASE_I_3"/>
    <property type="match status" value="1"/>
</dbReference>
<evidence type="ECO:0000256" key="8">
    <source>
        <dbReference type="RuleBase" id="RU362042"/>
    </source>
</evidence>
<keyword evidence="8" id="KW-1133">Transmembrane helix</keyword>
<keyword evidence="8" id="KW-0812">Transmembrane</keyword>
<keyword evidence="5 8" id="KW-0645">Protease</keyword>
<proteinExistence type="inferred from homology"/>
<evidence type="ECO:0000313" key="11">
    <source>
        <dbReference type="Proteomes" id="UP000306740"/>
    </source>
</evidence>
<dbReference type="PANTHER" id="PTHR43390:SF1">
    <property type="entry name" value="CHLOROPLAST PROCESSING PEPTIDASE"/>
    <property type="match status" value="1"/>
</dbReference>
<dbReference type="NCBIfam" id="TIGR02227">
    <property type="entry name" value="sigpep_I_bact"/>
    <property type="match status" value="1"/>
</dbReference>
<feature type="domain" description="Peptidase S26" evidence="9">
    <location>
        <begin position="29"/>
        <end position="222"/>
    </location>
</feature>
<evidence type="ECO:0000256" key="4">
    <source>
        <dbReference type="ARBA" id="ARBA00013208"/>
    </source>
</evidence>
<dbReference type="InterPro" id="IPR019756">
    <property type="entry name" value="Pept_S26A_signal_pept_1_Ser-AS"/>
</dbReference>
<dbReference type="RefSeq" id="WP_139107479.1">
    <property type="nucleotide sequence ID" value="NZ_VDFR01000279.1"/>
</dbReference>
<evidence type="ECO:0000313" key="10">
    <source>
        <dbReference type="EMBL" id="TNC22592.1"/>
    </source>
</evidence>
<comment type="catalytic activity">
    <reaction evidence="1 8">
        <text>Cleavage of hydrophobic, N-terminal signal or leader sequences from secreted and periplasmic proteins.</text>
        <dbReference type="EC" id="3.4.21.89"/>
    </reaction>
</comment>
<dbReference type="PRINTS" id="PR00727">
    <property type="entry name" value="LEADERPTASE"/>
</dbReference>
<name>A0A5C4LW63_9ACTN</name>
<dbReference type="OrthoDB" id="9815782at2"/>
<evidence type="ECO:0000256" key="2">
    <source>
        <dbReference type="ARBA" id="ARBA00004401"/>
    </source>
</evidence>